<evidence type="ECO:0000313" key="3">
    <source>
        <dbReference type="Proteomes" id="UP000198793"/>
    </source>
</evidence>
<accession>A0A1H0CNZ5</accession>
<evidence type="ECO:0000313" key="2">
    <source>
        <dbReference type="EMBL" id="SDN59588.1"/>
    </source>
</evidence>
<keyword evidence="3" id="KW-1185">Reference proteome</keyword>
<name>A0A1H0CNZ5_9HYPH</name>
<evidence type="ECO:0000256" key="1">
    <source>
        <dbReference type="SAM" id="MobiDB-lite"/>
    </source>
</evidence>
<feature type="region of interest" description="Disordered" evidence="1">
    <location>
        <begin position="302"/>
        <end position="338"/>
    </location>
</feature>
<feature type="compositionally biased region" description="Low complexity" evidence="1">
    <location>
        <begin position="302"/>
        <end position="311"/>
    </location>
</feature>
<organism evidence="2 3">
    <name type="scientific">Aureimonas jatrophae</name>
    <dbReference type="NCBI Taxonomy" id="1166073"/>
    <lineage>
        <taxon>Bacteria</taxon>
        <taxon>Pseudomonadati</taxon>
        <taxon>Pseudomonadota</taxon>
        <taxon>Alphaproteobacteria</taxon>
        <taxon>Hyphomicrobiales</taxon>
        <taxon>Aurantimonadaceae</taxon>
        <taxon>Aureimonas</taxon>
    </lineage>
</organism>
<protein>
    <submittedName>
        <fullName evidence="2">Uncharacterized conserved protein, DUF2336 family</fullName>
    </submittedName>
</protein>
<dbReference type="Pfam" id="PF10098">
    <property type="entry name" value="DUF2336"/>
    <property type="match status" value="1"/>
</dbReference>
<dbReference type="EMBL" id="FNIT01000001">
    <property type="protein sequence ID" value="SDN59588.1"/>
    <property type="molecule type" value="Genomic_DNA"/>
</dbReference>
<sequence>MKDASPKVFRSLARQGGPDLDDVVTAAVSAFAALRRPTPRQCDDLARLVLPLWDRVSADTLRNCAAALSHSDRVPRGLVEQLVASPIEVSAPFLVSSPLVTGEDLDRLAASFDERVRRVAASRALREADGALPSPATGDRPDIEAPPLAPVELAGELAAEPLQPVRPVTATGAEITASAAGVREALKRMVLGTRAATASLTEADLLQAAMERDSALFADRLAAMLRIDGDTVALIEADASGERLAVALKALDLRAADAMSILLLLKPRIGHDVAAFDAIGRYYAQLQSDDCRRLIQGAQAVPTPAARAPARPRIEPVAEPRATFGRRASRPDERSAKG</sequence>
<proteinExistence type="predicted"/>
<dbReference type="RefSeq" id="WP_090668066.1">
    <property type="nucleotide sequence ID" value="NZ_FNIT01000001.1"/>
</dbReference>
<dbReference type="Proteomes" id="UP000198793">
    <property type="component" value="Unassembled WGS sequence"/>
</dbReference>
<feature type="compositionally biased region" description="Basic and acidic residues" evidence="1">
    <location>
        <begin position="329"/>
        <end position="338"/>
    </location>
</feature>
<dbReference type="AlphaFoldDB" id="A0A1H0CNZ5"/>
<dbReference type="InterPro" id="IPR019285">
    <property type="entry name" value="DUF2336"/>
</dbReference>
<gene>
    <name evidence="2" type="ORF">SAMN05192530_101394</name>
</gene>
<reference evidence="2 3" key="1">
    <citation type="submission" date="2016-10" db="EMBL/GenBank/DDBJ databases">
        <authorList>
            <person name="de Groot N.N."/>
        </authorList>
    </citation>
    <scope>NUCLEOTIDE SEQUENCE [LARGE SCALE GENOMIC DNA]</scope>
    <source>
        <strain evidence="3">L7-484,KACC 16230,DSM 25025</strain>
    </source>
</reference>
<dbReference type="OrthoDB" id="7907343at2"/>